<sequence>MGANSLIIQKFSTSKSSRGPLEHHIMPTQQTSFSICLKQSVVHPAECMSYNSTEQENMCTNELSLIPLMQRQILEKAMVGHLKTLASTLRISFDPDLIPTTIILVAYSEVQTTTTTPQSQASYGWLYKSKLPMSLPLKPVSDSEVQSILVFTFFCNFQIRGWDRERLRERSFDCFYMGLDHKSFLYLNWKNYHIRVRSSSLLSHYDMTSK</sequence>
<reference evidence="1 2" key="1">
    <citation type="journal article" date="2021" name="BMC Genomics">
        <title>Datura genome reveals duplications of psychoactive alkaloid biosynthetic genes and high mutation rate following tissue culture.</title>
        <authorList>
            <person name="Rajewski A."/>
            <person name="Carter-House D."/>
            <person name="Stajich J."/>
            <person name="Litt A."/>
        </authorList>
    </citation>
    <scope>NUCLEOTIDE SEQUENCE [LARGE SCALE GENOMIC DNA]</scope>
    <source>
        <strain evidence="1">AR-01</strain>
    </source>
</reference>
<evidence type="ECO:0000313" key="1">
    <source>
        <dbReference type="EMBL" id="MCD9642474.1"/>
    </source>
</evidence>
<dbReference type="EMBL" id="JACEIK010003633">
    <property type="protein sequence ID" value="MCD9642474.1"/>
    <property type="molecule type" value="Genomic_DNA"/>
</dbReference>
<name>A0ABS8V8I5_DATST</name>
<gene>
    <name evidence="1" type="ORF">HAX54_029312</name>
</gene>
<comment type="caution">
    <text evidence="1">The sequence shown here is derived from an EMBL/GenBank/DDBJ whole genome shotgun (WGS) entry which is preliminary data.</text>
</comment>
<evidence type="ECO:0000313" key="2">
    <source>
        <dbReference type="Proteomes" id="UP000823775"/>
    </source>
</evidence>
<organism evidence="1 2">
    <name type="scientific">Datura stramonium</name>
    <name type="common">Jimsonweed</name>
    <name type="synonym">Common thornapple</name>
    <dbReference type="NCBI Taxonomy" id="4076"/>
    <lineage>
        <taxon>Eukaryota</taxon>
        <taxon>Viridiplantae</taxon>
        <taxon>Streptophyta</taxon>
        <taxon>Embryophyta</taxon>
        <taxon>Tracheophyta</taxon>
        <taxon>Spermatophyta</taxon>
        <taxon>Magnoliopsida</taxon>
        <taxon>eudicotyledons</taxon>
        <taxon>Gunneridae</taxon>
        <taxon>Pentapetalae</taxon>
        <taxon>asterids</taxon>
        <taxon>lamiids</taxon>
        <taxon>Solanales</taxon>
        <taxon>Solanaceae</taxon>
        <taxon>Solanoideae</taxon>
        <taxon>Datureae</taxon>
        <taxon>Datura</taxon>
    </lineage>
</organism>
<accession>A0ABS8V8I5</accession>
<protein>
    <submittedName>
        <fullName evidence="1">Uncharacterized protein</fullName>
    </submittedName>
</protein>
<keyword evidence="2" id="KW-1185">Reference proteome</keyword>
<proteinExistence type="predicted"/>
<dbReference type="Proteomes" id="UP000823775">
    <property type="component" value="Unassembled WGS sequence"/>
</dbReference>